<protein>
    <submittedName>
        <fullName evidence="1">Uncharacterized protein</fullName>
    </submittedName>
</protein>
<dbReference type="Proteomes" id="UP000886998">
    <property type="component" value="Unassembled WGS sequence"/>
</dbReference>
<reference evidence="1" key="1">
    <citation type="submission" date="2020-08" db="EMBL/GenBank/DDBJ databases">
        <title>Multicomponent nature underlies the extraordinary mechanical properties of spider dragline silk.</title>
        <authorList>
            <person name="Kono N."/>
            <person name="Nakamura H."/>
            <person name="Mori M."/>
            <person name="Yoshida Y."/>
            <person name="Ohtoshi R."/>
            <person name="Malay A.D."/>
            <person name="Moran D.A.P."/>
            <person name="Tomita M."/>
            <person name="Numata K."/>
            <person name="Arakawa K."/>
        </authorList>
    </citation>
    <scope>NUCLEOTIDE SEQUENCE</scope>
</reference>
<evidence type="ECO:0000313" key="2">
    <source>
        <dbReference type="Proteomes" id="UP000886998"/>
    </source>
</evidence>
<keyword evidence="2" id="KW-1185">Reference proteome</keyword>
<dbReference type="EMBL" id="BMAV01016980">
    <property type="protein sequence ID" value="GFY68298.1"/>
    <property type="molecule type" value="Genomic_DNA"/>
</dbReference>
<organism evidence="1 2">
    <name type="scientific">Trichonephila inaurata madagascariensis</name>
    <dbReference type="NCBI Taxonomy" id="2747483"/>
    <lineage>
        <taxon>Eukaryota</taxon>
        <taxon>Metazoa</taxon>
        <taxon>Ecdysozoa</taxon>
        <taxon>Arthropoda</taxon>
        <taxon>Chelicerata</taxon>
        <taxon>Arachnida</taxon>
        <taxon>Araneae</taxon>
        <taxon>Araneomorphae</taxon>
        <taxon>Entelegynae</taxon>
        <taxon>Araneoidea</taxon>
        <taxon>Nephilidae</taxon>
        <taxon>Trichonephila</taxon>
        <taxon>Trichonephila inaurata</taxon>
    </lineage>
</organism>
<dbReference type="AlphaFoldDB" id="A0A8X7CGL1"/>
<accession>A0A8X7CGL1</accession>
<comment type="caution">
    <text evidence="1">The sequence shown here is derived from an EMBL/GenBank/DDBJ whole genome shotgun (WGS) entry which is preliminary data.</text>
</comment>
<proteinExistence type="predicted"/>
<evidence type="ECO:0000313" key="1">
    <source>
        <dbReference type="EMBL" id="GFY68298.1"/>
    </source>
</evidence>
<name>A0A8X7CGL1_9ARAC</name>
<sequence length="82" mass="9709">MDVCTKKKKDERERAAPYSNLAIYFKIVLHRGTERDGECLDEIPHLFRPQRDSPLWLSSEAPPIEWYPAEERRMAGARQDRH</sequence>
<gene>
    <name evidence="1" type="ORF">TNIN_364781</name>
</gene>